<dbReference type="OrthoDB" id="267284at2759"/>
<keyword evidence="1" id="KW-1133">Transmembrane helix</keyword>
<proteinExistence type="predicted"/>
<dbReference type="KEGG" id="bmic:BMR1_03g00765"/>
<dbReference type="PANTHER" id="PTHR20921">
    <property type="entry name" value="TRANSMEMBRANE PROTEIN 222"/>
    <property type="match status" value="1"/>
</dbReference>
<dbReference type="PANTHER" id="PTHR20921:SF0">
    <property type="entry name" value="TRANSMEMBRANE PROTEIN 222"/>
    <property type="match status" value="1"/>
</dbReference>
<reference evidence="2 3" key="1">
    <citation type="journal article" date="2012" name="Nucleic Acids Res.">
        <title>Sequencing of the smallest Apicomplexan genome from the human pathogen Babesia microti.</title>
        <authorList>
            <person name="Cornillot E."/>
            <person name="Hadj-Kaddour K."/>
            <person name="Dassouli A."/>
            <person name="Noel B."/>
            <person name="Ranwez V."/>
            <person name="Vacherie B."/>
            <person name="Augagneur Y."/>
            <person name="Bres V."/>
            <person name="Duclos A."/>
            <person name="Randazzo S."/>
            <person name="Carcy B."/>
            <person name="Debierre-Grockiego F."/>
            <person name="Delbecq S."/>
            <person name="Moubri-Menage K."/>
            <person name="Shams-Eldin H."/>
            <person name="Usmani-Brown S."/>
            <person name="Bringaud F."/>
            <person name="Wincker P."/>
            <person name="Vivares C.P."/>
            <person name="Schwarz R.T."/>
            <person name="Schetters T.P."/>
            <person name="Krause P.J."/>
            <person name="Gorenflot A."/>
            <person name="Berry V."/>
            <person name="Barbe V."/>
            <person name="Ben Mamoun C."/>
        </authorList>
    </citation>
    <scope>NUCLEOTIDE SEQUENCE [LARGE SCALE GENOMIC DNA]</scope>
    <source>
        <strain evidence="2 3">RI</strain>
    </source>
</reference>
<dbReference type="AlphaFoldDB" id="A0A1R4ABF2"/>
<name>A0A1R4ABF2_BABMR</name>
<dbReference type="InterPro" id="IPR008496">
    <property type="entry name" value="TMEM222/RTE1"/>
</dbReference>
<dbReference type="Proteomes" id="UP000002899">
    <property type="component" value="Chromosome III"/>
</dbReference>
<keyword evidence="3" id="KW-1185">Reference proteome</keyword>
<keyword evidence="1 2" id="KW-0812">Transmembrane</keyword>
<sequence>MGNVALGYGSEMNSIGDERFKTCIVWTYIPILTTIFPLIGHVGVGNSMGITYDFAGSYFISEGIFAFNRPYKVYKLNGDDSQFSENWDVAIRETSMDFSQLSHNLIHNNCHHFVAKILNRSKYNGKTDWNAIEVFKMSCAANYLGKIEVVNTWAPFTILFTAIVAIITIVLVLQ</sequence>
<dbReference type="VEuPathDB" id="PiroplasmaDB:BMR1_03g00765"/>
<organism evidence="2 3">
    <name type="scientific">Babesia microti (strain RI)</name>
    <dbReference type="NCBI Taxonomy" id="1133968"/>
    <lineage>
        <taxon>Eukaryota</taxon>
        <taxon>Sar</taxon>
        <taxon>Alveolata</taxon>
        <taxon>Apicomplexa</taxon>
        <taxon>Aconoidasida</taxon>
        <taxon>Piroplasmida</taxon>
        <taxon>Babesiidae</taxon>
        <taxon>Babesia</taxon>
    </lineage>
</organism>
<reference evidence="2 3" key="2">
    <citation type="journal article" date="2013" name="PLoS ONE">
        <title>Whole genome mapping and re-organization of the nuclear and mitochondrial genomes of Babesia microti isolates.</title>
        <authorList>
            <person name="Cornillot E."/>
            <person name="Dassouli A."/>
            <person name="Garg A."/>
            <person name="Pachikara N."/>
            <person name="Randazzo S."/>
            <person name="Depoix D."/>
            <person name="Carcy B."/>
            <person name="Delbecq S."/>
            <person name="Frutos R."/>
            <person name="Silva J.C."/>
            <person name="Sutton R."/>
            <person name="Krause P.J."/>
            <person name="Mamoun C.B."/>
        </authorList>
    </citation>
    <scope>NUCLEOTIDE SEQUENCE [LARGE SCALE GENOMIC DNA]</scope>
    <source>
        <strain evidence="2 3">RI</strain>
    </source>
</reference>
<protein>
    <submittedName>
        <fullName evidence="2">Transmembrane protein 222</fullName>
    </submittedName>
</protein>
<evidence type="ECO:0000256" key="1">
    <source>
        <dbReference type="SAM" id="Phobius"/>
    </source>
</evidence>
<dbReference type="EMBL" id="LN871598">
    <property type="protein sequence ID" value="SJK86274.1"/>
    <property type="molecule type" value="Genomic_DNA"/>
</dbReference>
<evidence type="ECO:0000313" key="2">
    <source>
        <dbReference type="EMBL" id="SJK86274.1"/>
    </source>
</evidence>
<accession>A0A1R4ABF2</accession>
<gene>
    <name evidence="2" type="ORF">BMR1_03g00765</name>
</gene>
<evidence type="ECO:0000313" key="3">
    <source>
        <dbReference type="Proteomes" id="UP000002899"/>
    </source>
</evidence>
<dbReference type="RefSeq" id="XP_021338451.1">
    <property type="nucleotide sequence ID" value="XM_021481863.1"/>
</dbReference>
<dbReference type="GeneID" id="24424787"/>
<reference evidence="2 3" key="3">
    <citation type="journal article" date="2016" name="Sci. Rep.">
        <title>Genome-wide diversity and gene expression profiling of Babesia microti isolates identify polymorphic genes that mediate host-pathogen interactions.</title>
        <authorList>
            <person name="Silva J.C."/>
            <person name="Cornillot E."/>
            <person name="McCracken C."/>
            <person name="Usmani-Brown S."/>
            <person name="Dwivedi A."/>
            <person name="Ifeonu O.O."/>
            <person name="Crabtree J."/>
            <person name="Gotia H.T."/>
            <person name="Virji A.Z."/>
            <person name="Reynes C."/>
            <person name="Colinge J."/>
            <person name="Kumar V."/>
            <person name="Lawres L."/>
            <person name="Pazzi J.E."/>
            <person name="Pablo J.V."/>
            <person name="Hung C."/>
            <person name="Brancato J."/>
            <person name="Kumari P."/>
            <person name="Orvis J."/>
            <person name="Tretina K."/>
            <person name="Chibucos M."/>
            <person name="Ott S."/>
            <person name="Sadzewicz L."/>
            <person name="Sengamalay N."/>
            <person name="Shetty A.C."/>
            <person name="Su Q."/>
            <person name="Tallon L."/>
            <person name="Fraser C.M."/>
            <person name="Frutos R."/>
            <person name="Molina D.M."/>
            <person name="Krause P.J."/>
            <person name="Ben Mamoun C."/>
        </authorList>
    </citation>
    <scope>NUCLEOTIDE SEQUENCE [LARGE SCALE GENOMIC DNA]</scope>
    <source>
        <strain evidence="2 3">RI</strain>
    </source>
</reference>
<dbReference type="Pfam" id="PF05608">
    <property type="entry name" value="RTE1"/>
    <property type="match status" value="1"/>
</dbReference>
<keyword evidence="1" id="KW-0472">Membrane</keyword>
<feature type="transmembrane region" description="Helical" evidence="1">
    <location>
        <begin position="153"/>
        <end position="173"/>
    </location>
</feature>